<dbReference type="EMBL" id="DRBS01000158">
    <property type="protein sequence ID" value="HDD44029.1"/>
    <property type="molecule type" value="Genomic_DNA"/>
</dbReference>
<proteinExistence type="predicted"/>
<sequence>DYIEVTVTQIDINPNESAPVTIIISSTEERLINSKVTVSRGSERVDIPVIVSVIKPKEAKKEVKISIFPSGITTSLVQGTVRDEIIQIQNIGKDDLDLSATVSGGISLPDGTVCPAYIKEFSSGILKPGEKRTMTLGIIGKVEPGTYTNKILLQYAPGEVVQIPIQLTVLSAPTPTENRTLKIITYPEENYKVGDVLYISTIDDKGNPVIATITVVQNDNQGNKIKEFRYTIPFKLEPGIYTITAEAEGYNIAEKIIELEELDTELVITPSNPTTADTITIVYQTPEGKLVEDATIIVDNTSYSDSQISLSLPQGTHRITANAPGYKEQSKSITVQLKLEIIIPKPTIESGEQEIVEFNKNVSYEIKRVEDGKEVAIDYGRGDKFVFKEEKPGTYNIYVDNKLMGTITVEKKSIGIDLDIFWWVAGGVIALILIYLLFGGKKPKMKKEKYLIRDVRQVRGALGTEKIKEEE</sequence>
<keyword evidence="1" id="KW-0472">Membrane</keyword>
<keyword evidence="1" id="KW-0812">Transmembrane</keyword>
<evidence type="ECO:0000313" key="3">
    <source>
        <dbReference type="EMBL" id="HDD44029.1"/>
    </source>
</evidence>
<gene>
    <name evidence="3" type="ORF">ENG63_04105</name>
</gene>
<comment type="caution">
    <text evidence="3">The sequence shown here is derived from an EMBL/GenBank/DDBJ whole genome shotgun (WGS) entry which is preliminary data.</text>
</comment>
<name>A0A7C0Y5B6_DESA2</name>
<dbReference type="Pfam" id="PF08308">
    <property type="entry name" value="PEGA"/>
    <property type="match status" value="1"/>
</dbReference>
<feature type="transmembrane region" description="Helical" evidence="1">
    <location>
        <begin position="420"/>
        <end position="438"/>
    </location>
</feature>
<keyword evidence="1" id="KW-1133">Transmembrane helix</keyword>
<reference evidence="3" key="1">
    <citation type="journal article" date="2020" name="mSystems">
        <title>Genome- and Community-Level Interaction Insights into Carbon Utilization and Element Cycling Functions of Hydrothermarchaeota in Hydrothermal Sediment.</title>
        <authorList>
            <person name="Zhou Z."/>
            <person name="Liu Y."/>
            <person name="Xu W."/>
            <person name="Pan J."/>
            <person name="Luo Z.H."/>
            <person name="Li M."/>
        </authorList>
    </citation>
    <scope>NUCLEOTIDE SEQUENCE [LARGE SCALE GENOMIC DNA]</scope>
    <source>
        <strain evidence="3">HyVt-233</strain>
    </source>
</reference>
<accession>A0A7C0Y5B6</accession>
<feature type="domain" description="PEGA" evidence="2">
    <location>
        <begin position="292"/>
        <end position="336"/>
    </location>
</feature>
<organism evidence="3">
    <name type="scientific">Desulfofervidus auxilii</name>
    <dbReference type="NCBI Taxonomy" id="1621989"/>
    <lineage>
        <taxon>Bacteria</taxon>
        <taxon>Pseudomonadati</taxon>
        <taxon>Thermodesulfobacteriota</taxon>
        <taxon>Candidatus Desulfofervidia</taxon>
        <taxon>Candidatus Desulfofervidales</taxon>
        <taxon>Candidatus Desulfofervidaceae</taxon>
        <taxon>Candidatus Desulfofervidus</taxon>
    </lineage>
</organism>
<dbReference type="Proteomes" id="UP000886289">
    <property type="component" value="Unassembled WGS sequence"/>
</dbReference>
<evidence type="ECO:0000256" key="1">
    <source>
        <dbReference type="SAM" id="Phobius"/>
    </source>
</evidence>
<feature type="non-terminal residue" evidence="3">
    <location>
        <position position="1"/>
    </location>
</feature>
<dbReference type="Gene3D" id="2.60.40.1120">
    <property type="entry name" value="Carboxypeptidase-like, regulatory domain"/>
    <property type="match status" value="1"/>
</dbReference>
<evidence type="ECO:0000259" key="2">
    <source>
        <dbReference type="Pfam" id="PF08308"/>
    </source>
</evidence>
<protein>
    <submittedName>
        <fullName evidence="3">PEGA domain-containing protein</fullName>
    </submittedName>
</protein>
<dbReference type="AlphaFoldDB" id="A0A7C0Y5B6"/>
<dbReference type="InterPro" id="IPR013229">
    <property type="entry name" value="PEGA"/>
</dbReference>